<name>A0A8S1YPA8_PAROT</name>
<reference evidence="1" key="1">
    <citation type="submission" date="2021-01" db="EMBL/GenBank/DDBJ databases">
        <authorList>
            <consortium name="Genoscope - CEA"/>
            <person name="William W."/>
        </authorList>
    </citation>
    <scope>NUCLEOTIDE SEQUENCE</scope>
</reference>
<dbReference type="Proteomes" id="UP000683925">
    <property type="component" value="Unassembled WGS sequence"/>
</dbReference>
<organism evidence="1 2">
    <name type="scientific">Paramecium octaurelia</name>
    <dbReference type="NCBI Taxonomy" id="43137"/>
    <lineage>
        <taxon>Eukaryota</taxon>
        <taxon>Sar</taxon>
        <taxon>Alveolata</taxon>
        <taxon>Ciliophora</taxon>
        <taxon>Intramacronucleata</taxon>
        <taxon>Oligohymenophorea</taxon>
        <taxon>Peniculida</taxon>
        <taxon>Parameciidae</taxon>
        <taxon>Paramecium</taxon>
    </lineage>
</organism>
<evidence type="ECO:0000313" key="1">
    <source>
        <dbReference type="EMBL" id="CAD8214547.1"/>
    </source>
</evidence>
<gene>
    <name evidence="1" type="ORF">POCTA_138.1.T1810025</name>
</gene>
<dbReference type="EMBL" id="CAJJDP010000185">
    <property type="protein sequence ID" value="CAD8214547.1"/>
    <property type="molecule type" value="Genomic_DNA"/>
</dbReference>
<keyword evidence="2" id="KW-1185">Reference proteome</keyword>
<proteinExistence type="predicted"/>
<dbReference type="AlphaFoldDB" id="A0A8S1YPA8"/>
<protein>
    <submittedName>
        <fullName evidence="1">Uncharacterized protein</fullName>
    </submittedName>
</protein>
<accession>A0A8S1YPA8</accession>
<sequence>MEWVFGIKRIKLSNFRMKDVQKSIQIIQNLEEIKQKYKFFNFRNNQQGNTQYSMFSENHINEFNENMIYQMTKLKNWRKYQVRLIHFKLQLQSNSIYRQKIQINLK</sequence>
<evidence type="ECO:0000313" key="2">
    <source>
        <dbReference type="Proteomes" id="UP000683925"/>
    </source>
</evidence>
<comment type="caution">
    <text evidence="1">The sequence shown here is derived from an EMBL/GenBank/DDBJ whole genome shotgun (WGS) entry which is preliminary data.</text>
</comment>